<organism evidence="1 2">
    <name type="scientific">Taxus chinensis</name>
    <name type="common">Chinese yew</name>
    <name type="synonym">Taxus wallichiana var. chinensis</name>
    <dbReference type="NCBI Taxonomy" id="29808"/>
    <lineage>
        <taxon>Eukaryota</taxon>
        <taxon>Viridiplantae</taxon>
        <taxon>Streptophyta</taxon>
        <taxon>Embryophyta</taxon>
        <taxon>Tracheophyta</taxon>
        <taxon>Spermatophyta</taxon>
        <taxon>Pinopsida</taxon>
        <taxon>Pinidae</taxon>
        <taxon>Conifers II</taxon>
        <taxon>Cupressales</taxon>
        <taxon>Taxaceae</taxon>
        <taxon>Taxus</taxon>
    </lineage>
</organism>
<gene>
    <name evidence="1" type="ORF">KI387_029640</name>
</gene>
<comment type="caution">
    <text evidence="1">The sequence shown here is derived from an EMBL/GenBank/DDBJ whole genome shotgun (WGS) entry which is preliminary data.</text>
</comment>
<evidence type="ECO:0000313" key="2">
    <source>
        <dbReference type="Proteomes" id="UP000824469"/>
    </source>
</evidence>
<reference evidence="1 2" key="1">
    <citation type="journal article" date="2021" name="Nat. Plants">
        <title>The Taxus genome provides insights into paclitaxel biosynthesis.</title>
        <authorList>
            <person name="Xiong X."/>
            <person name="Gou J."/>
            <person name="Liao Q."/>
            <person name="Li Y."/>
            <person name="Zhou Q."/>
            <person name="Bi G."/>
            <person name="Li C."/>
            <person name="Du R."/>
            <person name="Wang X."/>
            <person name="Sun T."/>
            <person name="Guo L."/>
            <person name="Liang H."/>
            <person name="Lu P."/>
            <person name="Wu Y."/>
            <person name="Zhang Z."/>
            <person name="Ro D.K."/>
            <person name="Shang Y."/>
            <person name="Huang S."/>
            <person name="Yan J."/>
        </authorList>
    </citation>
    <scope>NUCLEOTIDE SEQUENCE [LARGE SCALE GENOMIC DNA]</scope>
    <source>
        <strain evidence="1">Ta-2019</strain>
    </source>
</reference>
<proteinExistence type="predicted"/>
<name>A0AA38CFM6_TAXCH</name>
<evidence type="ECO:0000313" key="1">
    <source>
        <dbReference type="EMBL" id="KAH9297958.1"/>
    </source>
</evidence>
<accession>A0AA38CFM6</accession>
<sequence>AVWDIRAKSTRGTWGAERAANKSEWDACPKEKGSADLREDLENLAKVLVKKLK</sequence>
<dbReference type="EMBL" id="JAHRHJ020000010">
    <property type="protein sequence ID" value="KAH9297958.1"/>
    <property type="molecule type" value="Genomic_DNA"/>
</dbReference>
<dbReference type="AlphaFoldDB" id="A0AA38CFM6"/>
<dbReference type="Proteomes" id="UP000824469">
    <property type="component" value="Unassembled WGS sequence"/>
</dbReference>
<protein>
    <submittedName>
        <fullName evidence="1">Uncharacterized protein</fullName>
    </submittedName>
</protein>
<keyword evidence="2" id="KW-1185">Reference proteome</keyword>
<feature type="non-terminal residue" evidence="1">
    <location>
        <position position="53"/>
    </location>
</feature>
<feature type="non-terminal residue" evidence="1">
    <location>
        <position position="1"/>
    </location>
</feature>